<dbReference type="Pfam" id="PF07238">
    <property type="entry name" value="PilZ"/>
    <property type="match status" value="1"/>
</dbReference>
<proteinExistence type="predicted"/>
<sequence length="102" mass="11107">MLERRNASRRRVCLHGVASAGLSGTPVPIRVRSISDGGAEVVADRGCLPDKTIGLSIGREDGRFRLAEVCWRRGNRFGVKFGETDRPSNDTLPGWLSELLSA</sequence>
<dbReference type="Proteomes" id="UP000192656">
    <property type="component" value="Unassembled WGS sequence"/>
</dbReference>
<evidence type="ECO:0000313" key="3">
    <source>
        <dbReference type="Proteomes" id="UP000192656"/>
    </source>
</evidence>
<accession>A0A1W2EQU6</accession>
<evidence type="ECO:0000259" key="1">
    <source>
        <dbReference type="Pfam" id="PF07238"/>
    </source>
</evidence>
<dbReference type="EMBL" id="FWXR01000030">
    <property type="protein sequence ID" value="SMD11892.1"/>
    <property type="molecule type" value="Genomic_DNA"/>
</dbReference>
<dbReference type="RefSeq" id="WP_084412723.1">
    <property type="nucleotide sequence ID" value="NZ_FWXR01000030.1"/>
</dbReference>
<protein>
    <submittedName>
        <fullName evidence="2">PilZ domain-containing protein</fullName>
    </submittedName>
</protein>
<gene>
    <name evidence="2" type="ORF">SAMN06297251_13035</name>
</gene>
<dbReference type="GO" id="GO:0035438">
    <property type="term" value="F:cyclic-di-GMP binding"/>
    <property type="evidence" value="ECO:0007669"/>
    <property type="project" value="InterPro"/>
</dbReference>
<organism evidence="2 3">
    <name type="scientific">Fulvimarina manganoxydans</name>
    <dbReference type="NCBI Taxonomy" id="937218"/>
    <lineage>
        <taxon>Bacteria</taxon>
        <taxon>Pseudomonadati</taxon>
        <taxon>Pseudomonadota</taxon>
        <taxon>Alphaproteobacteria</taxon>
        <taxon>Hyphomicrobiales</taxon>
        <taxon>Aurantimonadaceae</taxon>
        <taxon>Fulvimarina</taxon>
    </lineage>
</organism>
<dbReference type="OrthoDB" id="7908904at2"/>
<evidence type="ECO:0000313" key="2">
    <source>
        <dbReference type="EMBL" id="SMD11892.1"/>
    </source>
</evidence>
<dbReference type="STRING" id="937218.SAMN06297251_13035"/>
<keyword evidence="3" id="KW-1185">Reference proteome</keyword>
<feature type="domain" description="PilZ" evidence="1">
    <location>
        <begin position="3"/>
        <end position="92"/>
    </location>
</feature>
<dbReference type="InterPro" id="IPR009875">
    <property type="entry name" value="PilZ_domain"/>
</dbReference>
<dbReference type="SUPFAM" id="SSF141371">
    <property type="entry name" value="PilZ domain-like"/>
    <property type="match status" value="1"/>
</dbReference>
<dbReference type="AlphaFoldDB" id="A0A1W2EQU6"/>
<name>A0A1W2EQU6_9HYPH</name>
<reference evidence="2 3" key="1">
    <citation type="submission" date="2017-04" db="EMBL/GenBank/DDBJ databases">
        <authorList>
            <person name="Afonso C.L."/>
            <person name="Miller P.J."/>
            <person name="Scott M.A."/>
            <person name="Spackman E."/>
            <person name="Goraichik I."/>
            <person name="Dimitrov K.M."/>
            <person name="Suarez D.L."/>
            <person name="Swayne D.E."/>
        </authorList>
    </citation>
    <scope>NUCLEOTIDE SEQUENCE [LARGE SCALE GENOMIC DNA]</scope>
    <source>
        <strain evidence="2 3">CGMCC 1.10972</strain>
    </source>
</reference>